<dbReference type="NCBIfam" id="NF000867">
    <property type="entry name" value="PRK00078.1"/>
    <property type="match status" value="1"/>
</dbReference>
<dbReference type="InterPro" id="IPR029001">
    <property type="entry name" value="ITPase-like_fam"/>
</dbReference>
<dbReference type="PANTHER" id="PTHR43213:SF5">
    <property type="entry name" value="BIFUNCTIONAL DTTP_UTP PYROPHOSPHATASE_METHYLTRANSFERASE PROTEIN-RELATED"/>
    <property type="match status" value="1"/>
</dbReference>
<dbReference type="PANTHER" id="PTHR43213">
    <property type="entry name" value="BIFUNCTIONAL DTTP/UTP PYROPHOSPHATASE/METHYLTRANSFERASE PROTEIN-RELATED"/>
    <property type="match status" value="1"/>
</dbReference>
<evidence type="ECO:0000256" key="1">
    <source>
        <dbReference type="ARBA" id="ARBA00001968"/>
    </source>
</evidence>
<comment type="caution">
    <text evidence="3">Lacks conserved residue(s) required for the propagation of feature annotation.</text>
</comment>
<comment type="similarity">
    <text evidence="3">Belongs to the Maf family. YhdE subfamily.</text>
</comment>
<feature type="site" description="Important for substrate specificity" evidence="3">
    <location>
        <position position="11"/>
    </location>
</feature>
<comment type="catalytic activity">
    <reaction evidence="3">
        <text>UTP + H2O = UMP + diphosphate + H(+)</text>
        <dbReference type="Rhea" id="RHEA:29395"/>
        <dbReference type="ChEBI" id="CHEBI:15377"/>
        <dbReference type="ChEBI" id="CHEBI:15378"/>
        <dbReference type="ChEBI" id="CHEBI:33019"/>
        <dbReference type="ChEBI" id="CHEBI:46398"/>
        <dbReference type="ChEBI" id="CHEBI:57865"/>
        <dbReference type="EC" id="3.6.1.9"/>
    </reaction>
</comment>
<keyword evidence="2 3" id="KW-0378">Hydrolase</keyword>
<protein>
    <recommendedName>
        <fullName evidence="3">dTTP/UTP pyrophosphatase</fullName>
        <shortName evidence="3">dTTPase/UTPase</shortName>
        <ecNumber evidence="3">3.6.1.9</ecNumber>
    </recommendedName>
    <alternativeName>
        <fullName evidence="3">Nucleoside triphosphate pyrophosphatase</fullName>
    </alternativeName>
    <alternativeName>
        <fullName evidence="3">Nucleotide pyrophosphatase</fullName>
        <shortName evidence="3">Nucleotide PPase</shortName>
    </alternativeName>
</protein>
<keyword evidence="3" id="KW-0546">Nucleotide metabolism</keyword>
<evidence type="ECO:0000256" key="2">
    <source>
        <dbReference type="ARBA" id="ARBA00022801"/>
    </source>
</evidence>
<evidence type="ECO:0000313" key="5">
    <source>
        <dbReference type="Proteomes" id="UP001144612"/>
    </source>
</evidence>
<dbReference type="NCBIfam" id="TIGR00172">
    <property type="entry name" value="maf"/>
    <property type="match status" value="1"/>
</dbReference>
<dbReference type="CDD" id="cd00555">
    <property type="entry name" value="Maf"/>
    <property type="match status" value="1"/>
</dbReference>
<proteinExistence type="inferred from homology"/>
<gene>
    <name evidence="4" type="ORF">OW729_04115</name>
</gene>
<dbReference type="Gene3D" id="3.90.950.10">
    <property type="match status" value="1"/>
</dbReference>
<comment type="function">
    <text evidence="3">Nucleoside triphosphate pyrophosphatase that hydrolyzes dTTP and UTP. May have a dual role in cell division arrest and in preventing the incorporation of modified nucleotides into cellular nucleic acids.</text>
</comment>
<dbReference type="InterPro" id="IPR003697">
    <property type="entry name" value="Maf-like"/>
</dbReference>
<dbReference type="Proteomes" id="UP001144612">
    <property type="component" value="Unassembled WGS sequence"/>
</dbReference>
<accession>A0ABT4D666</accession>
<reference evidence="4" key="1">
    <citation type="submission" date="2022-12" db="EMBL/GenBank/DDBJ databases">
        <title>Clostridium sp. nov., isolated from industrial wastewater.</title>
        <authorList>
            <person name="Jiayan W."/>
        </authorList>
    </citation>
    <scope>NUCLEOTIDE SEQUENCE</scope>
    <source>
        <strain evidence="4">ZC22-4</strain>
    </source>
</reference>
<name>A0ABT4D666_9CLOT</name>
<dbReference type="EMBL" id="JAPQFJ010000003">
    <property type="protein sequence ID" value="MCY6957789.1"/>
    <property type="molecule type" value="Genomic_DNA"/>
</dbReference>
<sequence>MRIVLASASIRRQELLRKLLHNFDIVVSDFDESEVEFKGDCSEYVMELAKNKALAVSNIINTDAIIIGSDTVVAYEDRMLGKPKNELEAFCMLNLLNGKVHKVYSGIAIYDSTSGELNTDYVCTKVKFSDLTEEDIKKYIATGEPMDKAGAYGIQGYAGVFVERIEGCYYNVVGLPLNKLKFMLRDMGVNL</sequence>
<evidence type="ECO:0000313" key="4">
    <source>
        <dbReference type="EMBL" id="MCY6957789.1"/>
    </source>
</evidence>
<comment type="subcellular location">
    <subcellularLocation>
        <location evidence="3">Cytoplasm</location>
    </subcellularLocation>
</comment>
<feature type="site" description="Important for substrate specificity" evidence="3">
    <location>
        <position position="71"/>
    </location>
</feature>
<organism evidence="4 5">
    <name type="scientific">Clostridium brassicae</name>
    <dbReference type="NCBI Taxonomy" id="2999072"/>
    <lineage>
        <taxon>Bacteria</taxon>
        <taxon>Bacillati</taxon>
        <taxon>Bacillota</taxon>
        <taxon>Clostridia</taxon>
        <taxon>Eubacteriales</taxon>
        <taxon>Clostridiaceae</taxon>
        <taxon>Clostridium</taxon>
    </lineage>
</organism>
<evidence type="ECO:0000256" key="3">
    <source>
        <dbReference type="HAMAP-Rule" id="MF_00528"/>
    </source>
</evidence>
<comment type="cofactor">
    <cofactor evidence="1 3">
        <name>a divalent metal cation</name>
        <dbReference type="ChEBI" id="CHEBI:60240"/>
    </cofactor>
</comment>
<dbReference type="SUPFAM" id="SSF52972">
    <property type="entry name" value="ITPase-like"/>
    <property type="match status" value="1"/>
</dbReference>
<dbReference type="PIRSF" id="PIRSF006305">
    <property type="entry name" value="Maf"/>
    <property type="match status" value="1"/>
</dbReference>
<dbReference type="HAMAP" id="MF_00528">
    <property type="entry name" value="Maf"/>
    <property type="match status" value="1"/>
</dbReference>
<keyword evidence="3" id="KW-0963">Cytoplasm</keyword>
<keyword evidence="5" id="KW-1185">Reference proteome</keyword>
<feature type="active site" description="Proton acceptor" evidence="3">
    <location>
        <position position="70"/>
    </location>
</feature>
<dbReference type="EC" id="3.6.1.9" evidence="3"/>
<comment type="caution">
    <text evidence="4">The sequence shown here is derived from an EMBL/GenBank/DDBJ whole genome shotgun (WGS) entry which is preliminary data.</text>
</comment>
<dbReference type="RefSeq" id="WP_268060186.1">
    <property type="nucleotide sequence ID" value="NZ_JAPQFJ010000003.1"/>
</dbReference>
<feature type="site" description="Important for substrate specificity" evidence="3">
    <location>
        <position position="155"/>
    </location>
</feature>
<comment type="catalytic activity">
    <reaction evidence="3">
        <text>dTTP + H2O = dTMP + diphosphate + H(+)</text>
        <dbReference type="Rhea" id="RHEA:28534"/>
        <dbReference type="ChEBI" id="CHEBI:15377"/>
        <dbReference type="ChEBI" id="CHEBI:15378"/>
        <dbReference type="ChEBI" id="CHEBI:33019"/>
        <dbReference type="ChEBI" id="CHEBI:37568"/>
        <dbReference type="ChEBI" id="CHEBI:63528"/>
        <dbReference type="EC" id="3.6.1.9"/>
    </reaction>
</comment>
<dbReference type="Pfam" id="PF02545">
    <property type="entry name" value="Maf"/>
    <property type="match status" value="1"/>
</dbReference>